<evidence type="ECO:0000313" key="1">
    <source>
        <dbReference type="EMBL" id="MBP1995691.1"/>
    </source>
</evidence>
<dbReference type="Pfam" id="PF01136">
    <property type="entry name" value="Peptidase_U32"/>
    <property type="match status" value="1"/>
</dbReference>
<dbReference type="Proteomes" id="UP001519287">
    <property type="component" value="Unassembled WGS sequence"/>
</dbReference>
<dbReference type="InterPro" id="IPR001539">
    <property type="entry name" value="Peptidase_U32"/>
</dbReference>
<dbReference type="EMBL" id="JAGGLB010000037">
    <property type="protein sequence ID" value="MBP1995691.1"/>
    <property type="molecule type" value="Genomic_DNA"/>
</dbReference>
<gene>
    <name evidence="1" type="ORF">J2Z66_007333</name>
</gene>
<name>A0ABS4J769_9BACL</name>
<comment type="caution">
    <text evidence="1">The sequence shown here is derived from an EMBL/GenBank/DDBJ whole genome shotgun (WGS) entry which is preliminary data.</text>
</comment>
<organism evidence="1 2">
    <name type="scientific">Paenibacillus eucommiae</name>
    <dbReference type="NCBI Taxonomy" id="1355755"/>
    <lineage>
        <taxon>Bacteria</taxon>
        <taxon>Bacillati</taxon>
        <taxon>Bacillota</taxon>
        <taxon>Bacilli</taxon>
        <taxon>Bacillales</taxon>
        <taxon>Paenibacillaceae</taxon>
        <taxon>Paenibacillus</taxon>
    </lineage>
</organism>
<protein>
    <submittedName>
        <fullName evidence="1">Collagenase-like PrtC family protease</fullName>
    </submittedName>
</protein>
<accession>A0ABS4J769</accession>
<keyword evidence="2" id="KW-1185">Reference proteome</keyword>
<evidence type="ECO:0000313" key="2">
    <source>
        <dbReference type="Proteomes" id="UP001519287"/>
    </source>
</evidence>
<proteinExistence type="predicted"/>
<sequence length="62" mass="7215">MQRGLFLIEQEGQDQLYPVYEDGKGTYIMNSEDVCMLDNLRELIEGRIDCLKIEGLPLVYFV</sequence>
<reference evidence="1 2" key="1">
    <citation type="submission" date="2021-03" db="EMBL/GenBank/DDBJ databases">
        <title>Genomic Encyclopedia of Type Strains, Phase IV (KMG-IV): sequencing the most valuable type-strain genomes for metagenomic binning, comparative biology and taxonomic classification.</title>
        <authorList>
            <person name="Goeker M."/>
        </authorList>
    </citation>
    <scope>NUCLEOTIDE SEQUENCE [LARGE SCALE GENOMIC DNA]</scope>
    <source>
        <strain evidence="1 2">DSM 26048</strain>
    </source>
</reference>